<name>A0A380T3E4_9PSED</name>
<dbReference type="InterPro" id="IPR027417">
    <property type="entry name" value="P-loop_NTPase"/>
</dbReference>
<dbReference type="GO" id="GO:0005524">
    <property type="term" value="F:ATP binding"/>
    <property type="evidence" value="ECO:0007669"/>
    <property type="project" value="InterPro"/>
</dbReference>
<dbReference type="PROSITE" id="PS00699">
    <property type="entry name" value="NITROGENASE_1_1"/>
    <property type="match status" value="1"/>
</dbReference>
<feature type="domain" description="ATPase AAA-type core" evidence="1">
    <location>
        <begin position="13"/>
        <end position="36"/>
    </location>
</feature>
<accession>A0A380T3E4</accession>
<reference evidence="3" key="1">
    <citation type="submission" date="2018-07" db="EMBL/GenBank/DDBJ databases">
        <authorList>
            <person name="Blom J."/>
        </authorList>
    </citation>
    <scope>NUCLEOTIDE SEQUENCE [LARGE SCALE GENOMIC DNA]</scope>
    <source>
        <strain evidence="3">CCOS 864</strain>
    </source>
</reference>
<dbReference type="GO" id="GO:0016163">
    <property type="term" value="F:nitrogenase activity"/>
    <property type="evidence" value="ECO:0007669"/>
    <property type="project" value="InterPro"/>
</dbReference>
<dbReference type="RefSeq" id="WP_115088273.1">
    <property type="nucleotide sequence ID" value="NZ_CBCSFG010000005.1"/>
</dbReference>
<evidence type="ECO:0000313" key="2">
    <source>
        <dbReference type="EMBL" id="SUQ64767.1"/>
    </source>
</evidence>
<dbReference type="InterPro" id="IPR000318">
    <property type="entry name" value="Nase_comp1_CS"/>
</dbReference>
<dbReference type="InterPro" id="IPR003959">
    <property type="entry name" value="ATPase_AAA_core"/>
</dbReference>
<dbReference type="SUPFAM" id="SSF52540">
    <property type="entry name" value="P-loop containing nucleoside triphosphate hydrolases"/>
    <property type="match status" value="1"/>
</dbReference>
<sequence length="87" mass="9272">MTTTTKATPYSCLVHGPQGCGKTSNAQAIAKALGLSNVLDDWQAGAPVPLLDTLVLTNADNPRWYFSGRVMTFDQAMQITVQRGTSA</sequence>
<dbReference type="AlphaFoldDB" id="A0A380T3E4"/>
<dbReference type="EMBL" id="UIDD01000010">
    <property type="protein sequence ID" value="SUQ64767.1"/>
    <property type="molecule type" value="Genomic_DNA"/>
</dbReference>
<evidence type="ECO:0000313" key="3">
    <source>
        <dbReference type="Proteomes" id="UP000255177"/>
    </source>
</evidence>
<keyword evidence="3" id="KW-1185">Reference proteome</keyword>
<dbReference type="Gene3D" id="3.40.50.300">
    <property type="entry name" value="P-loop containing nucleotide triphosphate hydrolases"/>
    <property type="match status" value="1"/>
</dbReference>
<gene>
    <name evidence="2" type="ORF">CCOS864_04233</name>
</gene>
<protein>
    <recommendedName>
        <fullName evidence="1">ATPase AAA-type core domain-containing protein</fullName>
    </recommendedName>
</protein>
<dbReference type="Pfam" id="PF00004">
    <property type="entry name" value="AAA"/>
    <property type="match status" value="1"/>
</dbReference>
<dbReference type="Proteomes" id="UP000255177">
    <property type="component" value="Unassembled WGS sequence"/>
</dbReference>
<proteinExistence type="predicted"/>
<organism evidence="2 3">
    <name type="scientific">Pseudomonas wadenswilerensis</name>
    <dbReference type="NCBI Taxonomy" id="1785161"/>
    <lineage>
        <taxon>Bacteria</taxon>
        <taxon>Pseudomonadati</taxon>
        <taxon>Pseudomonadota</taxon>
        <taxon>Gammaproteobacteria</taxon>
        <taxon>Pseudomonadales</taxon>
        <taxon>Pseudomonadaceae</taxon>
        <taxon>Pseudomonas</taxon>
    </lineage>
</organism>
<dbReference type="GO" id="GO:0016887">
    <property type="term" value="F:ATP hydrolysis activity"/>
    <property type="evidence" value="ECO:0007669"/>
    <property type="project" value="InterPro"/>
</dbReference>
<evidence type="ECO:0000259" key="1">
    <source>
        <dbReference type="Pfam" id="PF00004"/>
    </source>
</evidence>